<keyword evidence="2" id="KW-1185">Reference proteome</keyword>
<dbReference type="WBParaSite" id="nRc.2.0.1.t10658-RA">
    <property type="protein sequence ID" value="nRc.2.0.1.t10658-RA"/>
    <property type="gene ID" value="nRc.2.0.1.g10658"/>
</dbReference>
<evidence type="ECO:0000313" key="3">
    <source>
        <dbReference type="WBParaSite" id="nRc.2.0.1.t10658-RA"/>
    </source>
</evidence>
<reference evidence="3" key="1">
    <citation type="submission" date="2022-11" db="UniProtKB">
        <authorList>
            <consortium name="WormBaseParasite"/>
        </authorList>
    </citation>
    <scope>IDENTIFICATION</scope>
</reference>
<dbReference type="AlphaFoldDB" id="A0A915IA59"/>
<evidence type="ECO:0000313" key="2">
    <source>
        <dbReference type="Proteomes" id="UP000887565"/>
    </source>
</evidence>
<name>A0A915IA59_ROMCU</name>
<keyword evidence="1" id="KW-0812">Transmembrane</keyword>
<feature type="transmembrane region" description="Helical" evidence="1">
    <location>
        <begin position="256"/>
        <end position="274"/>
    </location>
</feature>
<sequence length="871" mass="98359">MIGILCTLVNSEPQDYGKRGSYQVDDIFFGMLDSNAGFKSLTITKDETNGKKLVLIHNFFFKRKLSDVHNRGLTERERKKINSKLLNDDYDQKIVEYLVFDLNTNKSSGEKCDLRVPFVERITDAGESNETAGDQVENFKSLRGLLKIPFDLLRKIPNFEHHDIGMIYYQIFENFIGWKISLVQSVGFKATSQFALPIASVVLAIHDIRSAVESYRSGDHSALAVFNIVSSSVSLATSLMSLAINVISVAVASSTFLSAFSTAIFVVGTLFYYAGHVWKAYIHIEGINEKIGLTGWEKAVEYMGSISGRGINPKFGNLDLVGDIRAIKEHLGYVKERTGYKPGNTPLTKDLEETDGTDYMSTFFCTDAFGISRQNANRSPEDITQYWLHGNSTVYASSDTINVFQLSGGEKCTIFGGQKANTFVLASEFKQGVIEGSELEMDVLILAFTLRGTQPRFILGKGDVVSAKRIKTTVSEVIIKYIDKIIIGSEVEYDDVHIFCDLKTVVVTGNKKIPTKILLTGEDCRYDLTLMLREYVNVTSIAKYGKINYKFDSLTVFHIGSEDQQSVKIKCNSGYNAVLVSPTNLTATITEDESEWFKLVNVEVEQDTEALTVDLTLVTDTFDQLNELYYLHIDSSVNNSSILLDVHVTIQNDEKTTSYKIGSIDLHGIMIDDKYKKVKVSAKSDFIFEADDNYKTWRLIPSPRVISPFSPIVVLDPFVVEKNQTILFDSRVMNNYDVVELDDSTLLITNMASDMIKSLILTAQSVPLLTIIIEDYKSERMRDVRLKFEQDVEIDLINLDGRRIISYDVFQMKINLMSERINEEGLILRHDRRFQRSKTQSIYCSPWVIMPQWKSTDNSLPFVMNDMTCTK</sequence>
<protein>
    <submittedName>
        <fullName evidence="3">Uncharacterized protein</fullName>
    </submittedName>
</protein>
<evidence type="ECO:0000256" key="1">
    <source>
        <dbReference type="SAM" id="Phobius"/>
    </source>
</evidence>
<dbReference type="Proteomes" id="UP000887565">
    <property type="component" value="Unplaced"/>
</dbReference>
<keyword evidence="1" id="KW-0472">Membrane</keyword>
<accession>A0A915IA59</accession>
<feature type="transmembrane region" description="Helical" evidence="1">
    <location>
        <begin position="224"/>
        <end position="250"/>
    </location>
</feature>
<keyword evidence="1" id="KW-1133">Transmembrane helix</keyword>
<proteinExistence type="predicted"/>
<organism evidence="2 3">
    <name type="scientific">Romanomermis culicivorax</name>
    <name type="common">Nematode worm</name>
    <dbReference type="NCBI Taxonomy" id="13658"/>
    <lineage>
        <taxon>Eukaryota</taxon>
        <taxon>Metazoa</taxon>
        <taxon>Ecdysozoa</taxon>
        <taxon>Nematoda</taxon>
        <taxon>Enoplea</taxon>
        <taxon>Dorylaimia</taxon>
        <taxon>Mermithida</taxon>
        <taxon>Mermithoidea</taxon>
        <taxon>Mermithidae</taxon>
        <taxon>Romanomermis</taxon>
    </lineage>
</organism>